<dbReference type="OrthoDB" id="10491942at2759"/>
<evidence type="ECO:0000256" key="1">
    <source>
        <dbReference type="SAM" id="MobiDB-lite"/>
    </source>
</evidence>
<dbReference type="Proteomes" id="UP001148018">
    <property type="component" value="Unassembled WGS sequence"/>
</dbReference>
<dbReference type="AlphaFoldDB" id="A0A9Q0DDZ7"/>
<dbReference type="EMBL" id="JANIIK010000117">
    <property type="protein sequence ID" value="KAJ3585946.1"/>
    <property type="molecule type" value="Genomic_DNA"/>
</dbReference>
<feature type="region of interest" description="Disordered" evidence="1">
    <location>
        <begin position="25"/>
        <end position="65"/>
    </location>
</feature>
<proteinExistence type="predicted"/>
<accession>A0A9Q0DDZ7</accession>
<protein>
    <submittedName>
        <fullName evidence="2">Uncharacterized protein</fullName>
    </submittedName>
</protein>
<keyword evidence="3" id="KW-1185">Reference proteome</keyword>
<name>A0A9Q0DDZ7_9TELE</name>
<gene>
    <name evidence="2" type="ORF">NHX12_012353</name>
</gene>
<evidence type="ECO:0000313" key="3">
    <source>
        <dbReference type="Proteomes" id="UP001148018"/>
    </source>
</evidence>
<organism evidence="2 3">
    <name type="scientific">Muraenolepis orangiensis</name>
    <name type="common">Patagonian moray cod</name>
    <dbReference type="NCBI Taxonomy" id="630683"/>
    <lineage>
        <taxon>Eukaryota</taxon>
        <taxon>Metazoa</taxon>
        <taxon>Chordata</taxon>
        <taxon>Craniata</taxon>
        <taxon>Vertebrata</taxon>
        <taxon>Euteleostomi</taxon>
        <taxon>Actinopterygii</taxon>
        <taxon>Neopterygii</taxon>
        <taxon>Teleostei</taxon>
        <taxon>Neoteleostei</taxon>
        <taxon>Acanthomorphata</taxon>
        <taxon>Zeiogadaria</taxon>
        <taxon>Gadariae</taxon>
        <taxon>Gadiformes</taxon>
        <taxon>Muraenolepidoidei</taxon>
        <taxon>Muraenolepididae</taxon>
        <taxon>Muraenolepis</taxon>
    </lineage>
</organism>
<sequence length="323" mass="34836">MKESNRVVQKKQAWSDANCDGLTGSCAWSKDAKTDGTRRAQSRPDPTVHRMNRSAGDGLPPGRRRASADFQLAVKSTRSAHTLSRSRDIVVLREPRRATSTAVAPGILLLPPIAGSTATPRKGGDSSVVSASVPKSLSRLSNSIVTRETPALLHVLVARNKKTTEVSDQSNGSVRFRAGVNNGGLFSESCSGPGGFDWAIGSPGAASTPAMMELKITPQKSDDACAAAAIETNTGRLKAEPQRALCWDDSDVETESQCSEGNGTWRNSHWLEENDEYYTYQKIAEWVGTVNSTLFNTSKDNLESLHPVEEQDVSTIKIIYDGD</sequence>
<comment type="caution">
    <text evidence="2">The sequence shown here is derived from an EMBL/GenBank/DDBJ whole genome shotgun (WGS) entry which is preliminary data.</text>
</comment>
<evidence type="ECO:0000313" key="2">
    <source>
        <dbReference type="EMBL" id="KAJ3585946.1"/>
    </source>
</evidence>
<reference evidence="2" key="1">
    <citation type="submission" date="2022-07" db="EMBL/GenBank/DDBJ databases">
        <title>Chromosome-level genome of Muraenolepis orangiensis.</title>
        <authorList>
            <person name="Kim J."/>
        </authorList>
    </citation>
    <scope>NUCLEOTIDE SEQUENCE</scope>
    <source>
        <strain evidence="2">KU_S4_2022</strain>
        <tissue evidence="2">Muscle</tissue>
    </source>
</reference>